<dbReference type="EMBL" id="MASR01000001">
    <property type="protein sequence ID" value="OFE13125.1"/>
    <property type="molecule type" value="Genomic_DNA"/>
</dbReference>
<dbReference type="PANTHER" id="PTHR48090">
    <property type="entry name" value="UNDECAPRENYL-PHOSPHATE 4-DEOXY-4-FORMAMIDO-L-ARABINOSE TRANSFERASE-RELATED"/>
    <property type="match status" value="1"/>
</dbReference>
<comment type="caution">
    <text evidence="7">The sequence shown here is derived from an EMBL/GenBank/DDBJ whole genome shotgun (WGS) entry which is preliminary data.</text>
</comment>
<evidence type="ECO:0000259" key="6">
    <source>
        <dbReference type="Pfam" id="PF00535"/>
    </source>
</evidence>
<reference evidence="8" key="1">
    <citation type="submission" date="2016-07" db="EMBL/GenBank/DDBJ databases">
        <authorList>
            <person name="Florea S."/>
            <person name="Webb J.S."/>
            <person name="Jaromczyk J."/>
            <person name="Schardl C.L."/>
        </authorList>
    </citation>
    <scope>NUCLEOTIDE SEQUENCE [LARGE SCALE GENOMIC DNA]</scope>
    <source>
        <strain evidence="8">KCTC 42131</strain>
    </source>
</reference>
<name>A0A1E8CLF7_9GAMM</name>
<evidence type="ECO:0000256" key="3">
    <source>
        <dbReference type="ARBA" id="ARBA00022676"/>
    </source>
</evidence>
<comment type="cofactor">
    <cofactor evidence="1">
        <name>Mg(2+)</name>
        <dbReference type="ChEBI" id="CHEBI:18420"/>
    </cofactor>
</comment>
<accession>A0A1E8CLF7</accession>
<dbReference type="PANTHER" id="PTHR48090:SF10">
    <property type="entry name" value="GLUCOSYL-3-PHOSPHOGLYCERATE SYNTHASE"/>
    <property type="match status" value="1"/>
</dbReference>
<comment type="similarity">
    <text evidence="2">Belongs to the glycosyltransferase 2 family.</text>
</comment>
<protein>
    <recommendedName>
        <fullName evidence="6">Glycosyltransferase 2-like domain-containing protein</fullName>
    </recommendedName>
</protein>
<keyword evidence="5" id="KW-0460">Magnesium</keyword>
<keyword evidence="8" id="KW-1185">Reference proteome</keyword>
<sequence length="229" mass="25225">MVSVVIAAFNEAATVGQCVQEALQCTYAREVIVVDDGSSDNTAELARQAGATSVLVLNQNSGKAAAMAAGVQAAKHDVILFLDADVTGVTPQMLSRIVEPVVDGRVEMYVGVRMRKTIWLNKLLRYTPIIGGERAVTRRLWDAVPGRYREGFKIEIALNHTSKQFDGKMGFELIDGTVHHIKEQKYGLFAGLLGRILMIGDILKISFQIYVWDWAIGKLKSWGMQRQGS</sequence>
<dbReference type="Proteomes" id="UP000175669">
    <property type="component" value="Unassembled WGS sequence"/>
</dbReference>
<keyword evidence="3" id="KW-0328">Glycosyltransferase</keyword>
<feature type="domain" description="Glycosyltransferase 2-like" evidence="6">
    <location>
        <begin position="3"/>
        <end position="116"/>
    </location>
</feature>
<dbReference type="RefSeq" id="WP_070116736.1">
    <property type="nucleotide sequence ID" value="NZ_MASR01000001.1"/>
</dbReference>
<dbReference type="AlphaFoldDB" id="A0A1E8CLF7"/>
<evidence type="ECO:0000256" key="1">
    <source>
        <dbReference type="ARBA" id="ARBA00001946"/>
    </source>
</evidence>
<proteinExistence type="inferred from homology"/>
<dbReference type="InterPro" id="IPR050256">
    <property type="entry name" value="Glycosyltransferase_2"/>
</dbReference>
<evidence type="ECO:0000313" key="7">
    <source>
        <dbReference type="EMBL" id="OFE13125.1"/>
    </source>
</evidence>
<dbReference type="SUPFAM" id="SSF53448">
    <property type="entry name" value="Nucleotide-diphospho-sugar transferases"/>
    <property type="match status" value="1"/>
</dbReference>
<dbReference type="STRING" id="1524254.PHACT_08220"/>
<dbReference type="InterPro" id="IPR029044">
    <property type="entry name" value="Nucleotide-diphossugar_trans"/>
</dbReference>
<evidence type="ECO:0000256" key="5">
    <source>
        <dbReference type="ARBA" id="ARBA00022842"/>
    </source>
</evidence>
<keyword evidence="4" id="KW-0808">Transferase</keyword>
<evidence type="ECO:0000313" key="8">
    <source>
        <dbReference type="Proteomes" id="UP000175669"/>
    </source>
</evidence>
<dbReference type="Pfam" id="PF00535">
    <property type="entry name" value="Glycos_transf_2"/>
    <property type="match status" value="1"/>
</dbReference>
<dbReference type="GO" id="GO:0016757">
    <property type="term" value="F:glycosyltransferase activity"/>
    <property type="evidence" value="ECO:0007669"/>
    <property type="project" value="UniProtKB-KW"/>
</dbReference>
<dbReference type="Gene3D" id="3.90.550.10">
    <property type="entry name" value="Spore Coat Polysaccharide Biosynthesis Protein SpsA, Chain A"/>
    <property type="match status" value="1"/>
</dbReference>
<organism evidence="7 8">
    <name type="scientific">Pseudohongiella acticola</name>
    <dbReference type="NCBI Taxonomy" id="1524254"/>
    <lineage>
        <taxon>Bacteria</taxon>
        <taxon>Pseudomonadati</taxon>
        <taxon>Pseudomonadota</taxon>
        <taxon>Gammaproteobacteria</taxon>
        <taxon>Pseudomonadales</taxon>
        <taxon>Pseudohongiellaceae</taxon>
        <taxon>Pseudohongiella</taxon>
    </lineage>
</organism>
<gene>
    <name evidence="7" type="ORF">PHACT_08220</name>
</gene>
<dbReference type="InterPro" id="IPR001173">
    <property type="entry name" value="Glyco_trans_2-like"/>
</dbReference>
<evidence type="ECO:0000256" key="4">
    <source>
        <dbReference type="ARBA" id="ARBA00022679"/>
    </source>
</evidence>
<evidence type="ECO:0000256" key="2">
    <source>
        <dbReference type="ARBA" id="ARBA00006739"/>
    </source>
</evidence>